<protein>
    <submittedName>
        <fullName evidence="6">Right-handed parallel beta-helix repeat-containing protein</fullName>
    </submittedName>
</protein>
<accession>A0ABV3DJJ8</accession>
<dbReference type="RefSeq" id="WP_358354359.1">
    <property type="nucleotide sequence ID" value="NZ_JBEZFP010000036.1"/>
</dbReference>
<dbReference type="EMBL" id="JBEZFP010000036">
    <property type="protein sequence ID" value="MEU8135079.1"/>
    <property type="molecule type" value="Genomic_DNA"/>
</dbReference>
<evidence type="ECO:0000256" key="3">
    <source>
        <dbReference type="ARBA" id="ARBA00022840"/>
    </source>
</evidence>
<dbReference type="InterPro" id="IPR041627">
    <property type="entry name" value="AAA_lid_6"/>
</dbReference>
<feature type="compositionally biased region" description="Low complexity" evidence="4">
    <location>
        <begin position="574"/>
        <end position="590"/>
    </location>
</feature>
<dbReference type="InterPro" id="IPR039448">
    <property type="entry name" value="Beta_helix"/>
</dbReference>
<dbReference type="InterPro" id="IPR003593">
    <property type="entry name" value="AAA+_ATPase"/>
</dbReference>
<dbReference type="InterPro" id="IPR000641">
    <property type="entry name" value="CbxX/CfxQ"/>
</dbReference>
<evidence type="ECO:0000256" key="2">
    <source>
        <dbReference type="ARBA" id="ARBA00022741"/>
    </source>
</evidence>
<dbReference type="SMART" id="SM00382">
    <property type="entry name" value="AAA"/>
    <property type="match status" value="1"/>
</dbReference>
<feature type="region of interest" description="Disordered" evidence="4">
    <location>
        <begin position="557"/>
        <end position="590"/>
    </location>
</feature>
<dbReference type="Gene3D" id="3.40.50.300">
    <property type="entry name" value="P-loop containing nucleotide triphosphate hydrolases"/>
    <property type="match status" value="1"/>
</dbReference>
<keyword evidence="7" id="KW-1185">Reference proteome</keyword>
<dbReference type="InterPro" id="IPR050773">
    <property type="entry name" value="CbxX/CfxQ_RuBisCO_ESX"/>
</dbReference>
<dbReference type="PRINTS" id="PR00819">
    <property type="entry name" value="CBXCFQXSUPER"/>
</dbReference>
<keyword evidence="3" id="KW-0067">ATP-binding</keyword>
<dbReference type="PANTHER" id="PTHR43392:SF2">
    <property type="entry name" value="AAA-TYPE ATPASE FAMILY PROTEIN _ ANKYRIN REPEAT FAMILY PROTEIN"/>
    <property type="match status" value="1"/>
</dbReference>
<comment type="caution">
    <text evidence="6">The sequence shown here is derived from an EMBL/GenBank/DDBJ whole genome shotgun (WGS) entry which is preliminary data.</text>
</comment>
<evidence type="ECO:0000313" key="7">
    <source>
        <dbReference type="Proteomes" id="UP001551482"/>
    </source>
</evidence>
<dbReference type="Pfam" id="PF17866">
    <property type="entry name" value="AAA_lid_6"/>
    <property type="match status" value="1"/>
</dbReference>
<gene>
    <name evidence="6" type="ORF">AB0C36_16365</name>
</gene>
<dbReference type="InterPro" id="IPR027417">
    <property type="entry name" value="P-loop_NTPase"/>
</dbReference>
<dbReference type="PANTHER" id="PTHR43392">
    <property type="entry name" value="AAA-TYPE ATPASE FAMILY PROTEIN / ANKYRIN REPEAT FAMILY PROTEIN"/>
    <property type="match status" value="1"/>
</dbReference>
<dbReference type="InterPro" id="IPR011050">
    <property type="entry name" value="Pectin_lyase_fold/virulence"/>
</dbReference>
<dbReference type="SMART" id="SM00710">
    <property type="entry name" value="PbH1"/>
    <property type="match status" value="10"/>
</dbReference>
<dbReference type="SUPFAM" id="SSF51126">
    <property type="entry name" value="Pectin lyase-like"/>
    <property type="match status" value="2"/>
</dbReference>
<evidence type="ECO:0000313" key="6">
    <source>
        <dbReference type="EMBL" id="MEU8135079.1"/>
    </source>
</evidence>
<dbReference type="Proteomes" id="UP001551482">
    <property type="component" value="Unassembled WGS sequence"/>
</dbReference>
<dbReference type="Pfam" id="PF13229">
    <property type="entry name" value="Beta_helix"/>
    <property type="match status" value="2"/>
</dbReference>
<proteinExistence type="inferred from homology"/>
<evidence type="ECO:0000256" key="4">
    <source>
        <dbReference type="SAM" id="MobiDB-lite"/>
    </source>
</evidence>
<evidence type="ECO:0000256" key="1">
    <source>
        <dbReference type="ARBA" id="ARBA00010378"/>
    </source>
</evidence>
<dbReference type="InterPro" id="IPR012332">
    <property type="entry name" value="Autotransporter_pectin_lyase_C"/>
</dbReference>
<dbReference type="InterPro" id="IPR003959">
    <property type="entry name" value="ATPase_AAA_core"/>
</dbReference>
<keyword evidence="2" id="KW-0547">Nucleotide-binding</keyword>
<dbReference type="Gene3D" id="2.160.20.10">
    <property type="entry name" value="Single-stranded right-handed beta-helix, Pectin lyase-like"/>
    <property type="match status" value="2"/>
</dbReference>
<dbReference type="InterPro" id="IPR006626">
    <property type="entry name" value="PbH1"/>
</dbReference>
<feature type="domain" description="AAA+ ATPase" evidence="5">
    <location>
        <begin position="654"/>
        <end position="793"/>
    </location>
</feature>
<sequence>MGIPEVVRVAPKGRGTHRTIAAALAAAPAGAEIAVAPGEYTENLRLARRVVLRPEEGAGQVVVRASSGVTLTVAAPDCLVRGLHLRGAEPGEPVVCVEDAAGLTVGSCTVEHGRVDVLGSGNAAGRARNAELTPDDDLAADLADPTCGGVLVVRGSRLHGARHAAVVLHGDARARLEETTVETVDGIGVVLSGHAVLLADHVRLRDASGSGLRVRGDARLLARDTVLIAVGRNGVLAEDRADVVMEDCRILEPGRSGVQAGHEARVRLLDCRIAGAKGSALAADDTAQLTVHGCRVVAPAGNGVVALGDAKVTLASTTLARSGFTAVHVGGRAAAELAGCRIDGSAEHAVALVDKAHAAIRETTLADARMCGVHVADDASVSMRAGRVQGGETGVRLRSSAESELRECVVTGQRKTGVEVGGKGLATLHATRVAETGTAGIVVDNGARMHMDGGGIFAVVGSGMVVGQGAEPLVRGARVEGAGKNGILLGPGASGVFEHVDVASCAYPALHVGRDAAPRFHGCRVFDCAQDVGYAEDAQPVFEECVSIRVASASLPTAADRAPHAPHPPPKQPTGPRGATPAPAGTAPPAAAPLLVDLSDLGEPPPQPETLEDLLAELGELVGLDGVKRDVGGMVKLMQTVRMRQEAGLPAPPLSRHLVFAGNPGTGKTTVARLYGRLLKALGLLERGHLVEVDRSALVGEYVGHTGPKTMESFNRARGGVLFIDEAYALVPAGVANDFGGEAIATLVKLMEDHRDEVVVIAAGYPGDMERFITSNPGLSSRFTRTLLFEDYSAEDLVRIVEHQASRHRYDLSGPARKVLAELFSAMPRNAQFGNGRTARQVFQQMTERQAMRMAEIDAPDERQLVVLDELDIPRLVGAD</sequence>
<comment type="similarity">
    <text evidence="1">Belongs to the CbxX/CfxQ family.</text>
</comment>
<dbReference type="SUPFAM" id="SSF52540">
    <property type="entry name" value="P-loop containing nucleoside triphosphate hydrolases"/>
    <property type="match status" value="1"/>
</dbReference>
<dbReference type="Gene3D" id="2.160.20.20">
    <property type="match status" value="1"/>
</dbReference>
<dbReference type="Pfam" id="PF00004">
    <property type="entry name" value="AAA"/>
    <property type="match status" value="1"/>
</dbReference>
<organism evidence="6 7">
    <name type="scientific">Streptodolium elevatio</name>
    <dbReference type="NCBI Taxonomy" id="3157996"/>
    <lineage>
        <taxon>Bacteria</taxon>
        <taxon>Bacillati</taxon>
        <taxon>Actinomycetota</taxon>
        <taxon>Actinomycetes</taxon>
        <taxon>Kitasatosporales</taxon>
        <taxon>Streptomycetaceae</taxon>
        <taxon>Streptodolium</taxon>
    </lineage>
</organism>
<dbReference type="CDD" id="cd00009">
    <property type="entry name" value="AAA"/>
    <property type="match status" value="1"/>
</dbReference>
<evidence type="ECO:0000259" key="5">
    <source>
        <dbReference type="SMART" id="SM00382"/>
    </source>
</evidence>
<dbReference type="InterPro" id="IPR012334">
    <property type="entry name" value="Pectin_lyas_fold"/>
</dbReference>
<dbReference type="Gene3D" id="1.10.8.60">
    <property type="match status" value="1"/>
</dbReference>
<name>A0ABV3DJJ8_9ACTN</name>
<reference evidence="6 7" key="1">
    <citation type="submission" date="2024-06" db="EMBL/GenBank/DDBJ databases">
        <title>The Natural Products Discovery Center: Release of the First 8490 Sequenced Strains for Exploring Actinobacteria Biosynthetic Diversity.</title>
        <authorList>
            <person name="Kalkreuter E."/>
            <person name="Kautsar S.A."/>
            <person name="Yang D."/>
            <person name="Bader C.D."/>
            <person name="Teijaro C.N."/>
            <person name="Fluegel L."/>
            <person name="Davis C.M."/>
            <person name="Simpson J.R."/>
            <person name="Lauterbach L."/>
            <person name="Steele A.D."/>
            <person name="Gui C."/>
            <person name="Meng S."/>
            <person name="Li G."/>
            <person name="Viehrig K."/>
            <person name="Ye F."/>
            <person name="Su P."/>
            <person name="Kiefer A.F."/>
            <person name="Nichols A."/>
            <person name="Cepeda A.J."/>
            <person name="Yan W."/>
            <person name="Fan B."/>
            <person name="Jiang Y."/>
            <person name="Adhikari A."/>
            <person name="Zheng C.-J."/>
            <person name="Schuster L."/>
            <person name="Cowan T.M."/>
            <person name="Smanski M.J."/>
            <person name="Chevrette M.G."/>
            <person name="De Carvalho L.P.S."/>
            <person name="Shen B."/>
        </authorList>
    </citation>
    <scope>NUCLEOTIDE SEQUENCE [LARGE SCALE GENOMIC DNA]</scope>
    <source>
        <strain evidence="6 7">NPDC048946</strain>
    </source>
</reference>